<organism evidence="2 3">
    <name type="scientific">Desulforamulus putei DSM 12395</name>
    <dbReference type="NCBI Taxonomy" id="1121429"/>
    <lineage>
        <taxon>Bacteria</taxon>
        <taxon>Bacillati</taxon>
        <taxon>Bacillota</taxon>
        <taxon>Clostridia</taxon>
        <taxon>Eubacteriales</taxon>
        <taxon>Peptococcaceae</taxon>
        <taxon>Desulforamulus</taxon>
    </lineage>
</organism>
<accession>A0A1M4TD40</accession>
<evidence type="ECO:0000313" key="3">
    <source>
        <dbReference type="Proteomes" id="UP000184148"/>
    </source>
</evidence>
<evidence type="ECO:0000256" key="1">
    <source>
        <dbReference type="SAM" id="Phobius"/>
    </source>
</evidence>
<name>A0A1M4TD40_9FIRM</name>
<keyword evidence="1" id="KW-0472">Membrane</keyword>
<dbReference type="RefSeq" id="WP_238456910.1">
    <property type="nucleotide sequence ID" value="NZ_FQUY01000001.1"/>
</dbReference>
<gene>
    <name evidence="2" type="ORF">SAMN02745133_00428</name>
</gene>
<keyword evidence="3" id="KW-1185">Reference proteome</keyword>
<sequence length="62" mass="7334">MMRDSTWRYPNFGFWAVHIASLAAMGYLAYKAIDCRCDADYSENRAFPERMPQHREPQADQF</sequence>
<reference evidence="3" key="1">
    <citation type="submission" date="2016-11" db="EMBL/GenBank/DDBJ databases">
        <authorList>
            <person name="Varghese N."/>
            <person name="Submissions S."/>
        </authorList>
    </citation>
    <scope>NUCLEOTIDE SEQUENCE [LARGE SCALE GENOMIC DNA]</scope>
    <source>
        <strain evidence="3">DSM 12395</strain>
    </source>
</reference>
<dbReference type="EMBL" id="FQUY01000001">
    <property type="protein sequence ID" value="SHE42391.1"/>
    <property type="molecule type" value="Genomic_DNA"/>
</dbReference>
<keyword evidence="1" id="KW-1133">Transmembrane helix</keyword>
<dbReference type="Proteomes" id="UP000184148">
    <property type="component" value="Unassembled WGS sequence"/>
</dbReference>
<dbReference type="AlphaFoldDB" id="A0A1M4TD40"/>
<proteinExistence type="predicted"/>
<keyword evidence="1" id="KW-0812">Transmembrane</keyword>
<feature type="transmembrane region" description="Helical" evidence="1">
    <location>
        <begin position="12"/>
        <end position="30"/>
    </location>
</feature>
<dbReference type="STRING" id="1121429.SAMN02745133_00428"/>
<protein>
    <submittedName>
        <fullName evidence="2">Uncharacterized protein</fullName>
    </submittedName>
</protein>
<evidence type="ECO:0000313" key="2">
    <source>
        <dbReference type="EMBL" id="SHE42391.1"/>
    </source>
</evidence>